<dbReference type="GO" id="GO:0008237">
    <property type="term" value="F:metallopeptidase activity"/>
    <property type="evidence" value="ECO:0007669"/>
    <property type="project" value="UniProtKB-KW"/>
</dbReference>
<keyword evidence="3" id="KW-0378">Hydrolase</keyword>
<feature type="transmembrane region" description="Helical" evidence="1">
    <location>
        <begin position="189"/>
        <end position="206"/>
    </location>
</feature>
<evidence type="ECO:0000259" key="2">
    <source>
        <dbReference type="Pfam" id="PF02517"/>
    </source>
</evidence>
<dbReference type="EC" id="3.4.24.-" evidence="3"/>
<dbReference type="GO" id="GO:0080120">
    <property type="term" value="P:CAAX-box protein maturation"/>
    <property type="evidence" value="ECO:0007669"/>
    <property type="project" value="UniProtKB-ARBA"/>
</dbReference>
<feature type="transmembrane region" description="Helical" evidence="1">
    <location>
        <begin position="211"/>
        <end position="230"/>
    </location>
</feature>
<organism evidence="3 4">
    <name type="scientific">Neobacillus rhizophilus</name>
    <dbReference type="NCBI Taxonomy" id="2833579"/>
    <lineage>
        <taxon>Bacteria</taxon>
        <taxon>Bacillati</taxon>
        <taxon>Bacillota</taxon>
        <taxon>Bacilli</taxon>
        <taxon>Bacillales</taxon>
        <taxon>Bacillaceae</taxon>
        <taxon>Neobacillus</taxon>
    </lineage>
</organism>
<feature type="transmembrane region" description="Helical" evidence="1">
    <location>
        <begin position="162"/>
        <end position="183"/>
    </location>
</feature>
<keyword evidence="4" id="KW-1185">Reference proteome</keyword>
<evidence type="ECO:0000313" key="3">
    <source>
        <dbReference type="EMBL" id="MBS4213866.1"/>
    </source>
</evidence>
<comment type="caution">
    <text evidence="3">The sequence shown here is derived from an EMBL/GenBank/DDBJ whole genome shotgun (WGS) entry which is preliminary data.</text>
</comment>
<feature type="transmembrane region" description="Helical" evidence="1">
    <location>
        <begin position="7"/>
        <end position="30"/>
    </location>
</feature>
<feature type="transmembrane region" description="Helical" evidence="1">
    <location>
        <begin position="89"/>
        <end position="110"/>
    </location>
</feature>
<keyword evidence="3" id="KW-0645">Protease</keyword>
<keyword evidence="1" id="KW-0472">Membrane</keyword>
<dbReference type="RefSeq" id="WP_213118383.1">
    <property type="nucleotide sequence ID" value="NZ_JAGYPF010000003.1"/>
</dbReference>
<evidence type="ECO:0000256" key="1">
    <source>
        <dbReference type="SAM" id="Phobius"/>
    </source>
</evidence>
<dbReference type="InterPro" id="IPR003675">
    <property type="entry name" value="Rce1/LyrA-like_dom"/>
</dbReference>
<feature type="transmembrane region" description="Helical" evidence="1">
    <location>
        <begin position="122"/>
        <end position="141"/>
    </location>
</feature>
<proteinExistence type="predicted"/>
<dbReference type="Pfam" id="PF02517">
    <property type="entry name" value="Rce1-like"/>
    <property type="match status" value="1"/>
</dbReference>
<gene>
    <name evidence="3" type="ORF">KHA99_15520</name>
</gene>
<sequence length="231" mass="26243">MKNQNGLWIILLLLLSRTIFAVIFQGIFALSSTLDYLEAGRWWTVYGSLIDLGCLALMFWVVRRGGTNFKSLIGFSPELIKSDVKQAGIILVILLPITMFWGATISYLLFGKAAAPIVAGPLPLWAALYSVIIWPIGWAIMEQLVYMGYCLPRLEKVFKSKVFAVSAVMFFWALQHIALPVTLDMDYSLYRFLTVIPMVIIPIYYLRSRRLVPLILVHVLSDIFSAISFYF</sequence>
<reference evidence="3" key="1">
    <citation type="submission" date="2021-05" db="EMBL/GenBank/DDBJ databases">
        <title>Novel Bacillus species.</title>
        <authorList>
            <person name="Liu G."/>
        </authorList>
    </citation>
    <scope>NUCLEOTIDE SEQUENCE</scope>
    <source>
        <strain evidence="3">FJAT-49825</strain>
    </source>
</reference>
<accession>A0A942U7K7</accession>
<dbReference type="Proteomes" id="UP000679749">
    <property type="component" value="Unassembled WGS sequence"/>
</dbReference>
<protein>
    <submittedName>
        <fullName evidence="3">CPBP family intramembrane metalloprotease</fullName>
        <ecNumber evidence="3">3.4.24.-</ecNumber>
    </submittedName>
</protein>
<keyword evidence="1" id="KW-1133">Transmembrane helix</keyword>
<evidence type="ECO:0000313" key="4">
    <source>
        <dbReference type="Proteomes" id="UP000679749"/>
    </source>
</evidence>
<dbReference type="GO" id="GO:0004175">
    <property type="term" value="F:endopeptidase activity"/>
    <property type="evidence" value="ECO:0007669"/>
    <property type="project" value="UniProtKB-ARBA"/>
</dbReference>
<feature type="transmembrane region" description="Helical" evidence="1">
    <location>
        <begin position="42"/>
        <end position="62"/>
    </location>
</feature>
<keyword evidence="3" id="KW-0482">Metalloprotease</keyword>
<dbReference type="EMBL" id="JAGYPF010000003">
    <property type="protein sequence ID" value="MBS4213866.1"/>
    <property type="molecule type" value="Genomic_DNA"/>
</dbReference>
<dbReference type="AlphaFoldDB" id="A0A942U7K7"/>
<feature type="domain" description="CAAX prenyl protease 2/Lysostaphin resistance protein A-like" evidence="2">
    <location>
        <begin position="127"/>
        <end position="223"/>
    </location>
</feature>
<keyword evidence="1" id="KW-0812">Transmembrane</keyword>
<name>A0A942U7K7_9BACI</name>